<keyword evidence="2" id="KW-0614">Plasmid</keyword>
<feature type="domain" description="DUF6896" evidence="1">
    <location>
        <begin position="82"/>
        <end position="211"/>
    </location>
</feature>
<evidence type="ECO:0000313" key="2">
    <source>
        <dbReference type="EMBL" id="QWG10516.1"/>
    </source>
</evidence>
<accession>A0ABX8H3P2</accession>
<protein>
    <recommendedName>
        <fullName evidence="1">DUF6896 domain-containing protein</fullName>
    </recommendedName>
</protein>
<gene>
    <name evidence="2" type="ORF">KM029_26445</name>
</gene>
<dbReference type="RefSeq" id="WP_144076997.1">
    <property type="nucleotide sequence ID" value="NZ_CP076130.1"/>
</dbReference>
<sequence length="235" mass="27941">MDNKISIDFQNKKASFQELERIIEESIDSQIAITNVIVDENILKQLESKFQAKLIYYIAWSKILILENSITTQYVISNLDGFLQCFIEFDRKAHEMMNLMASIFEIDLNDFAQINDLKRNKSKNQRGQINSSWNYFFHGAECAFENMKTGQYLDVKIIYGREYGVIGNFFLYRFIETSESLKTQFQLLKGKSQNLRKVINVFKEEGYLINRRNYDFEELILNREKVKRYLYKTLD</sequence>
<dbReference type="EMBL" id="CP076130">
    <property type="protein sequence ID" value="QWG10516.1"/>
    <property type="molecule type" value="Genomic_DNA"/>
</dbReference>
<dbReference type="Proteomes" id="UP000682802">
    <property type="component" value="Plasmid p1"/>
</dbReference>
<keyword evidence="3" id="KW-1185">Reference proteome</keyword>
<dbReference type="InterPro" id="IPR054191">
    <property type="entry name" value="DUF6896"/>
</dbReference>
<evidence type="ECO:0000313" key="3">
    <source>
        <dbReference type="Proteomes" id="UP000682802"/>
    </source>
</evidence>
<reference evidence="2 3" key="1">
    <citation type="submission" date="2021-05" db="EMBL/GenBank/DDBJ databases">
        <title>Comparative genomic studies on the polysaccharide-degrading batcterial strains of the Flammeovirga genus.</title>
        <authorList>
            <person name="Zewei F."/>
            <person name="Zheng Z."/>
            <person name="Yu L."/>
            <person name="Ruyue G."/>
            <person name="Yanhong M."/>
            <person name="Yuanyuan C."/>
            <person name="Jingyan G."/>
            <person name="Wenjun H."/>
        </authorList>
    </citation>
    <scope>NUCLEOTIDE SEQUENCE [LARGE SCALE GENOMIC DNA]</scope>
    <source>
        <strain evidence="2 3">YS10</strain>
        <plasmid evidence="2 3">p1</plasmid>
    </source>
</reference>
<name>A0ABX8H3P2_9BACT</name>
<geneLocation type="plasmid" evidence="2 3">
    <name>p1</name>
</geneLocation>
<proteinExistence type="predicted"/>
<organism evidence="2 3">
    <name type="scientific">Flammeovirga kamogawensis</name>
    <dbReference type="NCBI Taxonomy" id="373891"/>
    <lineage>
        <taxon>Bacteria</taxon>
        <taxon>Pseudomonadati</taxon>
        <taxon>Bacteroidota</taxon>
        <taxon>Cytophagia</taxon>
        <taxon>Cytophagales</taxon>
        <taxon>Flammeovirgaceae</taxon>
        <taxon>Flammeovirga</taxon>
    </lineage>
</organism>
<evidence type="ECO:0000259" key="1">
    <source>
        <dbReference type="Pfam" id="PF21837"/>
    </source>
</evidence>
<dbReference type="Pfam" id="PF21837">
    <property type="entry name" value="DUF6896"/>
    <property type="match status" value="1"/>
</dbReference>